<dbReference type="InterPro" id="IPR046956">
    <property type="entry name" value="RLP23-like"/>
</dbReference>
<evidence type="ECO:0000256" key="8">
    <source>
        <dbReference type="ARBA" id="ARBA00023136"/>
    </source>
</evidence>
<evidence type="ECO:0000256" key="3">
    <source>
        <dbReference type="ARBA" id="ARBA00022614"/>
    </source>
</evidence>
<keyword evidence="9" id="KW-0675">Receptor</keyword>
<dbReference type="PROSITE" id="PS51450">
    <property type="entry name" value="LRR"/>
    <property type="match status" value="1"/>
</dbReference>
<reference evidence="12" key="1">
    <citation type="submission" date="2009-08" db="EMBL/GenBank/DDBJ databases">
        <authorList>
            <person name="Cheung F."/>
            <person name="Xiao Y."/>
            <person name="Chan A."/>
            <person name="Moskal W."/>
            <person name="Town C.D."/>
        </authorList>
    </citation>
    <scope>NUCLEOTIDE SEQUENCE</scope>
</reference>
<dbReference type="PRINTS" id="PR00019">
    <property type="entry name" value="LEURICHRPT"/>
</dbReference>
<organism evidence="12">
    <name type="scientific">Glycine max</name>
    <name type="common">Soybean</name>
    <name type="synonym">Glycine hispida</name>
    <dbReference type="NCBI Taxonomy" id="3847"/>
    <lineage>
        <taxon>Eukaryota</taxon>
        <taxon>Viridiplantae</taxon>
        <taxon>Streptophyta</taxon>
        <taxon>Embryophyta</taxon>
        <taxon>Tracheophyta</taxon>
        <taxon>Spermatophyta</taxon>
        <taxon>Magnoliopsida</taxon>
        <taxon>eudicotyledons</taxon>
        <taxon>Gunneridae</taxon>
        <taxon>Pentapetalae</taxon>
        <taxon>rosids</taxon>
        <taxon>fabids</taxon>
        <taxon>Fabales</taxon>
        <taxon>Fabaceae</taxon>
        <taxon>Papilionoideae</taxon>
        <taxon>50 kb inversion clade</taxon>
        <taxon>NPAAA clade</taxon>
        <taxon>indigoferoid/millettioid clade</taxon>
        <taxon>Phaseoleae</taxon>
        <taxon>Glycine</taxon>
        <taxon>Glycine subgen. Soja</taxon>
    </lineage>
</organism>
<dbReference type="InterPro" id="IPR032675">
    <property type="entry name" value="LRR_dom_sf"/>
</dbReference>
<dbReference type="GO" id="GO:0016020">
    <property type="term" value="C:membrane"/>
    <property type="evidence" value="ECO:0007669"/>
    <property type="project" value="UniProtKB-SubCell"/>
</dbReference>
<keyword evidence="7 11" id="KW-1133">Transmembrane helix</keyword>
<evidence type="ECO:0000256" key="4">
    <source>
        <dbReference type="ARBA" id="ARBA00022692"/>
    </source>
</evidence>
<dbReference type="SUPFAM" id="SSF52058">
    <property type="entry name" value="L domain-like"/>
    <property type="match status" value="1"/>
</dbReference>
<keyword evidence="3" id="KW-0433">Leucine-rich repeat</keyword>
<keyword evidence="5" id="KW-0732">Signal</keyword>
<evidence type="ECO:0000256" key="2">
    <source>
        <dbReference type="ARBA" id="ARBA00022553"/>
    </source>
</evidence>
<protein>
    <recommendedName>
        <fullName evidence="13">Leucine-rich repeat-containing N-terminal plant-type domain-containing protein</fullName>
    </recommendedName>
</protein>
<keyword evidence="2" id="KW-0597">Phosphoprotein</keyword>
<evidence type="ECO:0000256" key="7">
    <source>
        <dbReference type="ARBA" id="ARBA00022989"/>
    </source>
</evidence>
<evidence type="ECO:0008006" key="13">
    <source>
        <dbReference type="Google" id="ProtNLM"/>
    </source>
</evidence>
<keyword evidence="10" id="KW-0325">Glycoprotein</keyword>
<dbReference type="ExpressionAtlas" id="C6TGT3">
    <property type="expression patterns" value="baseline and differential"/>
</dbReference>
<dbReference type="PANTHER" id="PTHR48063">
    <property type="entry name" value="LRR RECEPTOR-LIKE KINASE"/>
    <property type="match status" value="1"/>
</dbReference>
<accession>C6TGT3</accession>
<evidence type="ECO:0000256" key="5">
    <source>
        <dbReference type="ARBA" id="ARBA00022729"/>
    </source>
</evidence>
<proteinExistence type="evidence at transcript level"/>
<evidence type="ECO:0000256" key="10">
    <source>
        <dbReference type="ARBA" id="ARBA00023180"/>
    </source>
</evidence>
<comment type="subcellular location">
    <subcellularLocation>
        <location evidence="1">Membrane</location>
        <topology evidence="1">Single-pass type I membrane protein</topology>
    </subcellularLocation>
</comment>
<feature type="transmembrane region" description="Helical" evidence="11">
    <location>
        <begin position="103"/>
        <end position="124"/>
    </location>
</feature>
<evidence type="ECO:0000313" key="12">
    <source>
        <dbReference type="EMBL" id="ACU21035.1"/>
    </source>
</evidence>
<evidence type="ECO:0000256" key="9">
    <source>
        <dbReference type="ARBA" id="ARBA00023170"/>
    </source>
</evidence>
<sequence>MGKIPSKIGGMKNLESLDLSNNHLSGEIPAAISNLSFLSYLNLSYNDFTGQIPLGTQLQSFDARSYAGNPKLCGLPLTKNCSKEENYDKAKQGGANESQNKSLYLGMGVGFVVGLWGLWGSLFLNRAWRHKYFRLLDRILDWIYVFVALKINKFGELRASSR</sequence>
<keyword evidence="8 11" id="KW-0472">Membrane</keyword>
<dbReference type="AlphaFoldDB" id="C6TGT3"/>
<dbReference type="PANTHER" id="PTHR48063:SF52">
    <property type="entry name" value="LRR RECEPTOR-LIKE KINASE FAMILY PROTEIN"/>
    <property type="match status" value="1"/>
</dbReference>
<evidence type="ECO:0000256" key="11">
    <source>
        <dbReference type="SAM" id="Phobius"/>
    </source>
</evidence>
<evidence type="ECO:0000256" key="6">
    <source>
        <dbReference type="ARBA" id="ARBA00022737"/>
    </source>
</evidence>
<keyword evidence="6" id="KW-0677">Repeat</keyword>
<dbReference type="Pfam" id="PF13855">
    <property type="entry name" value="LRR_8"/>
    <property type="match status" value="1"/>
</dbReference>
<evidence type="ECO:0000256" key="1">
    <source>
        <dbReference type="ARBA" id="ARBA00004479"/>
    </source>
</evidence>
<keyword evidence="4 11" id="KW-0812">Transmembrane</keyword>
<name>C6TGT3_SOYBN</name>
<dbReference type="FunFam" id="3.80.10.10:FF:000722">
    <property type="entry name" value="Leucine-rich repeat receptor-like protein kinase"/>
    <property type="match status" value="1"/>
</dbReference>
<dbReference type="EMBL" id="BT096840">
    <property type="protein sequence ID" value="ACU21035.1"/>
    <property type="molecule type" value="mRNA"/>
</dbReference>
<dbReference type="Gene3D" id="3.80.10.10">
    <property type="entry name" value="Ribonuclease Inhibitor"/>
    <property type="match status" value="1"/>
</dbReference>
<dbReference type="InterPro" id="IPR001611">
    <property type="entry name" value="Leu-rich_rpt"/>
</dbReference>